<name>A0A662DF39_UNCAE</name>
<keyword evidence="3" id="KW-0411">Iron-sulfur</keyword>
<comment type="caution">
    <text evidence="5">The sequence shown here is derived from an EMBL/GenBank/DDBJ whole genome shotgun (WGS) entry which is preliminary data.</text>
</comment>
<evidence type="ECO:0000256" key="2">
    <source>
        <dbReference type="ARBA" id="ARBA00023004"/>
    </source>
</evidence>
<sequence>KGCGFCVEFCPQNLIYLDSNFNRRGYHPAIFKKEGEKICTGCGICALVCPDTAITVYRKKKK</sequence>
<dbReference type="InterPro" id="IPR017900">
    <property type="entry name" value="4Fe4S_Fe_S_CS"/>
</dbReference>
<evidence type="ECO:0000313" key="6">
    <source>
        <dbReference type="Proteomes" id="UP000280417"/>
    </source>
</evidence>
<feature type="domain" description="4Fe-4S ferredoxin-type" evidence="4">
    <location>
        <begin position="28"/>
        <end position="59"/>
    </location>
</feature>
<dbReference type="GO" id="GO:0051536">
    <property type="term" value="F:iron-sulfur cluster binding"/>
    <property type="evidence" value="ECO:0007669"/>
    <property type="project" value="UniProtKB-KW"/>
</dbReference>
<dbReference type="Proteomes" id="UP000280417">
    <property type="component" value="Unassembled WGS sequence"/>
</dbReference>
<feature type="non-terminal residue" evidence="5">
    <location>
        <position position="1"/>
    </location>
</feature>
<accession>A0A662DF39</accession>
<gene>
    <name evidence="5" type="ORF">DRJ04_05280</name>
</gene>
<organism evidence="5 6">
    <name type="scientific">Aerophobetes bacterium</name>
    <dbReference type="NCBI Taxonomy" id="2030807"/>
    <lineage>
        <taxon>Bacteria</taxon>
        <taxon>Candidatus Aerophobota</taxon>
    </lineage>
</organism>
<dbReference type="GO" id="GO:0046872">
    <property type="term" value="F:metal ion binding"/>
    <property type="evidence" value="ECO:0007669"/>
    <property type="project" value="UniProtKB-KW"/>
</dbReference>
<dbReference type="PROSITE" id="PS51379">
    <property type="entry name" value="4FE4S_FER_2"/>
    <property type="match status" value="2"/>
</dbReference>
<dbReference type="AlphaFoldDB" id="A0A662DF39"/>
<keyword evidence="1" id="KW-0479">Metal-binding</keyword>
<dbReference type="Pfam" id="PF12838">
    <property type="entry name" value="Fer4_7"/>
    <property type="match status" value="1"/>
</dbReference>
<proteinExistence type="predicted"/>
<feature type="domain" description="4Fe-4S ferredoxin-type" evidence="4">
    <location>
        <begin position="1"/>
        <end position="20"/>
    </location>
</feature>
<evidence type="ECO:0000256" key="1">
    <source>
        <dbReference type="ARBA" id="ARBA00022723"/>
    </source>
</evidence>
<protein>
    <submittedName>
        <fullName evidence="5">4Fe-4S ferredoxin</fullName>
    </submittedName>
</protein>
<evidence type="ECO:0000313" key="5">
    <source>
        <dbReference type="EMBL" id="RLE12921.1"/>
    </source>
</evidence>
<keyword evidence="2" id="KW-0408">Iron</keyword>
<dbReference type="SUPFAM" id="SSF54862">
    <property type="entry name" value="4Fe-4S ferredoxins"/>
    <property type="match status" value="1"/>
</dbReference>
<dbReference type="PROSITE" id="PS00198">
    <property type="entry name" value="4FE4S_FER_1"/>
    <property type="match status" value="1"/>
</dbReference>
<evidence type="ECO:0000256" key="3">
    <source>
        <dbReference type="ARBA" id="ARBA00023014"/>
    </source>
</evidence>
<dbReference type="Gene3D" id="3.30.70.20">
    <property type="match status" value="1"/>
</dbReference>
<reference evidence="5 6" key="1">
    <citation type="submission" date="2018-06" db="EMBL/GenBank/DDBJ databases">
        <title>Extensive metabolic versatility and redundancy in microbially diverse, dynamic hydrothermal sediments.</title>
        <authorList>
            <person name="Dombrowski N."/>
            <person name="Teske A."/>
            <person name="Baker B.J."/>
        </authorList>
    </citation>
    <scope>NUCLEOTIDE SEQUENCE [LARGE SCALE GENOMIC DNA]</scope>
    <source>
        <strain evidence="5">B3_G15</strain>
    </source>
</reference>
<evidence type="ECO:0000259" key="4">
    <source>
        <dbReference type="PROSITE" id="PS51379"/>
    </source>
</evidence>
<dbReference type="InterPro" id="IPR017896">
    <property type="entry name" value="4Fe4S_Fe-S-bd"/>
</dbReference>
<dbReference type="EMBL" id="QMQA01000129">
    <property type="protein sequence ID" value="RLE12921.1"/>
    <property type="molecule type" value="Genomic_DNA"/>
</dbReference>